<proteinExistence type="predicted"/>
<accession>A0ACB9EHK4</accession>
<reference evidence="2" key="1">
    <citation type="journal article" date="2022" name="Mol. Ecol. Resour.">
        <title>The genomes of chicory, endive, great burdock and yacon provide insights into Asteraceae palaeo-polyploidization history and plant inulin production.</title>
        <authorList>
            <person name="Fan W."/>
            <person name="Wang S."/>
            <person name="Wang H."/>
            <person name="Wang A."/>
            <person name="Jiang F."/>
            <person name="Liu H."/>
            <person name="Zhao H."/>
            <person name="Xu D."/>
            <person name="Zhang Y."/>
        </authorList>
    </citation>
    <scope>NUCLEOTIDE SEQUENCE [LARGE SCALE GENOMIC DNA]</scope>
    <source>
        <strain evidence="2">cv. Niubang</strain>
    </source>
</reference>
<reference evidence="1 2" key="2">
    <citation type="journal article" date="2022" name="Mol. Ecol. Resour.">
        <title>The genomes of chicory, endive, great burdock and yacon provide insights into Asteraceae paleo-polyploidization history and plant inulin production.</title>
        <authorList>
            <person name="Fan W."/>
            <person name="Wang S."/>
            <person name="Wang H."/>
            <person name="Wang A."/>
            <person name="Jiang F."/>
            <person name="Liu H."/>
            <person name="Zhao H."/>
            <person name="Xu D."/>
            <person name="Zhang Y."/>
        </authorList>
    </citation>
    <scope>NUCLEOTIDE SEQUENCE [LARGE SCALE GENOMIC DNA]</scope>
    <source>
        <strain evidence="2">cv. Niubang</strain>
    </source>
</reference>
<comment type="caution">
    <text evidence="1">The sequence shown here is derived from an EMBL/GenBank/DDBJ whole genome shotgun (WGS) entry which is preliminary data.</text>
</comment>
<sequence>MNISSSIPDKGKAPMREKEEVDQKEKQEATEKFNQVFSIRRYRATITVATAIRCMLPGFKRPIIKIIKARISRDDSTGNDEGILSLCIYGYSEWLEIIGTIKNRKSKFSKDVIDQI</sequence>
<evidence type="ECO:0000313" key="1">
    <source>
        <dbReference type="EMBL" id="KAI3757931.1"/>
    </source>
</evidence>
<dbReference type="Proteomes" id="UP001055879">
    <property type="component" value="Linkage Group LG02"/>
</dbReference>
<dbReference type="EMBL" id="CM042048">
    <property type="protein sequence ID" value="KAI3757931.1"/>
    <property type="molecule type" value="Genomic_DNA"/>
</dbReference>
<protein>
    <submittedName>
        <fullName evidence="1">Uncharacterized protein</fullName>
    </submittedName>
</protein>
<organism evidence="1 2">
    <name type="scientific">Arctium lappa</name>
    <name type="common">Greater burdock</name>
    <name type="synonym">Lappa major</name>
    <dbReference type="NCBI Taxonomy" id="4217"/>
    <lineage>
        <taxon>Eukaryota</taxon>
        <taxon>Viridiplantae</taxon>
        <taxon>Streptophyta</taxon>
        <taxon>Embryophyta</taxon>
        <taxon>Tracheophyta</taxon>
        <taxon>Spermatophyta</taxon>
        <taxon>Magnoliopsida</taxon>
        <taxon>eudicotyledons</taxon>
        <taxon>Gunneridae</taxon>
        <taxon>Pentapetalae</taxon>
        <taxon>asterids</taxon>
        <taxon>campanulids</taxon>
        <taxon>Asterales</taxon>
        <taxon>Asteraceae</taxon>
        <taxon>Carduoideae</taxon>
        <taxon>Cardueae</taxon>
        <taxon>Arctiinae</taxon>
        <taxon>Arctium</taxon>
    </lineage>
</organism>
<keyword evidence="2" id="KW-1185">Reference proteome</keyword>
<evidence type="ECO:0000313" key="2">
    <source>
        <dbReference type="Proteomes" id="UP001055879"/>
    </source>
</evidence>
<gene>
    <name evidence="1" type="ORF">L6452_05475</name>
</gene>
<name>A0ACB9EHK4_ARCLA</name>